<accession>A0A9N7YBZ5</accession>
<sequence>MQRRRIRVMRRSLLVGLRSAGVSAAARPPSQCAACQSLCVNTISMRRPQSPHHLLKSLAVDVRDGSRAPRRLRRSSASIDGKVLQLLTPVQFNRKEVVCRLKLNCDPVNLCWQPKETSEEENTNPGRAKLPTSPLSEPPSLPRPLVSIPLGHGTTGTPSANQGLTWDTATPSRIQTKAFRIGQSAELHSLK</sequence>
<dbReference type="EMBL" id="CADEAL010000338">
    <property type="protein sequence ID" value="CAB1418774.1"/>
    <property type="molecule type" value="Genomic_DNA"/>
</dbReference>
<reference evidence="3" key="1">
    <citation type="submission" date="2020-03" db="EMBL/GenBank/DDBJ databases">
        <authorList>
            <person name="Weist P."/>
        </authorList>
    </citation>
    <scope>NUCLEOTIDE SEQUENCE</scope>
</reference>
<proteinExistence type="predicted"/>
<evidence type="ECO:0000313" key="3">
    <source>
        <dbReference type="EMBL" id="CAB1418774.1"/>
    </source>
</evidence>
<organism evidence="3 4">
    <name type="scientific">Pleuronectes platessa</name>
    <name type="common">European plaice</name>
    <dbReference type="NCBI Taxonomy" id="8262"/>
    <lineage>
        <taxon>Eukaryota</taxon>
        <taxon>Metazoa</taxon>
        <taxon>Chordata</taxon>
        <taxon>Craniata</taxon>
        <taxon>Vertebrata</taxon>
        <taxon>Euteleostomi</taxon>
        <taxon>Actinopterygii</taxon>
        <taxon>Neopterygii</taxon>
        <taxon>Teleostei</taxon>
        <taxon>Neoteleostei</taxon>
        <taxon>Acanthomorphata</taxon>
        <taxon>Carangaria</taxon>
        <taxon>Pleuronectiformes</taxon>
        <taxon>Pleuronectoidei</taxon>
        <taxon>Pleuronectidae</taxon>
        <taxon>Pleuronectes</taxon>
    </lineage>
</organism>
<dbReference type="Proteomes" id="UP001153269">
    <property type="component" value="Unassembled WGS sequence"/>
</dbReference>
<keyword evidence="4" id="KW-1185">Reference proteome</keyword>
<feature type="signal peptide" evidence="2">
    <location>
        <begin position="1"/>
        <end position="24"/>
    </location>
</feature>
<protein>
    <submittedName>
        <fullName evidence="3">Uncharacterized protein</fullName>
    </submittedName>
</protein>
<evidence type="ECO:0000256" key="1">
    <source>
        <dbReference type="SAM" id="MobiDB-lite"/>
    </source>
</evidence>
<keyword evidence="2" id="KW-0732">Signal</keyword>
<dbReference type="AlphaFoldDB" id="A0A9N7YBZ5"/>
<evidence type="ECO:0000256" key="2">
    <source>
        <dbReference type="SAM" id="SignalP"/>
    </source>
</evidence>
<evidence type="ECO:0000313" key="4">
    <source>
        <dbReference type="Proteomes" id="UP001153269"/>
    </source>
</evidence>
<gene>
    <name evidence="3" type="ORF">PLEPLA_LOCUS6600</name>
</gene>
<name>A0A9N7YBZ5_PLEPL</name>
<comment type="caution">
    <text evidence="3">The sequence shown here is derived from an EMBL/GenBank/DDBJ whole genome shotgun (WGS) entry which is preliminary data.</text>
</comment>
<feature type="compositionally biased region" description="Polar residues" evidence="1">
    <location>
        <begin position="155"/>
        <end position="165"/>
    </location>
</feature>
<feature type="region of interest" description="Disordered" evidence="1">
    <location>
        <begin position="116"/>
        <end position="165"/>
    </location>
</feature>
<feature type="chain" id="PRO_5040133283" evidence="2">
    <location>
        <begin position="25"/>
        <end position="191"/>
    </location>
</feature>